<evidence type="ECO:0000313" key="6">
    <source>
        <dbReference type="Proteomes" id="UP001501371"/>
    </source>
</evidence>
<evidence type="ECO:0000259" key="4">
    <source>
        <dbReference type="PROSITE" id="PS01124"/>
    </source>
</evidence>
<dbReference type="RefSeq" id="WP_344272649.1">
    <property type="nucleotide sequence ID" value="NZ_BAAAKV010000012.1"/>
</dbReference>
<accession>A0ABN1UPI3</accession>
<name>A0ABN1UPI3_9ACTN</name>
<keyword evidence="1" id="KW-0805">Transcription regulation</keyword>
<dbReference type="Proteomes" id="UP001501371">
    <property type="component" value="Unassembled WGS sequence"/>
</dbReference>
<evidence type="ECO:0000256" key="1">
    <source>
        <dbReference type="ARBA" id="ARBA00023015"/>
    </source>
</evidence>
<dbReference type="PANTHER" id="PTHR46796">
    <property type="entry name" value="HTH-TYPE TRANSCRIPTIONAL ACTIVATOR RHAS-RELATED"/>
    <property type="match status" value="1"/>
</dbReference>
<gene>
    <name evidence="5" type="ORF">GCM10009654_17680</name>
</gene>
<dbReference type="InterPro" id="IPR018060">
    <property type="entry name" value="HTH_AraC"/>
</dbReference>
<dbReference type="PANTHER" id="PTHR46796:SF15">
    <property type="entry name" value="BLL1074 PROTEIN"/>
    <property type="match status" value="1"/>
</dbReference>
<reference evidence="5 6" key="1">
    <citation type="journal article" date="2019" name="Int. J. Syst. Evol. Microbiol.">
        <title>The Global Catalogue of Microorganisms (GCM) 10K type strain sequencing project: providing services to taxonomists for standard genome sequencing and annotation.</title>
        <authorList>
            <consortium name="The Broad Institute Genomics Platform"/>
            <consortium name="The Broad Institute Genome Sequencing Center for Infectious Disease"/>
            <person name="Wu L."/>
            <person name="Ma J."/>
        </authorList>
    </citation>
    <scope>NUCLEOTIDE SEQUENCE [LARGE SCALE GENOMIC DNA]</scope>
    <source>
        <strain evidence="5 6">JCM 12696</strain>
    </source>
</reference>
<keyword evidence="6" id="KW-1185">Reference proteome</keyword>
<keyword evidence="3" id="KW-0804">Transcription</keyword>
<dbReference type="InterPro" id="IPR050204">
    <property type="entry name" value="AraC_XylS_family_regulators"/>
</dbReference>
<proteinExistence type="predicted"/>
<dbReference type="InterPro" id="IPR046532">
    <property type="entry name" value="DUF6597"/>
</dbReference>
<sequence length="262" mass="26863">MYEERISRVDGAVVWTRTVEPRTPGAAPAGGPGGGAPVYPVLPDGCMDLLWIGGGLLVAGPDTRAYVPPSELAGAHCAGVRFAPGTAPAFLGVPAHELRDRRVALADLWSPAEVRPLVARLESAADPATALESVALAAGRRRPAGTAPPDRVVRAVVASLDGGRTVAATANAVGLSARQLHRRCLDAFGYGPKTLARVLRLQRALAFVRAGEPFAVAALAAGCADQAHLARETRDLAGLTLTAYAALAKSETAQPSGSSTTA</sequence>
<dbReference type="PROSITE" id="PS01124">
    <property type="entry name" value="HTH_ARAC_FAMILY_2"/>
    <property type="match status" value="1"/>
</dbReference>
<dbReference type="Pfam" id="PF12833">
    <property type="entry name" value="HTH_18"/>
    <property type="match status" value="1"/>
</dbReference>
<feature type="domain" description="HTH araC/xylS-type" evidence="4">
    <location>
        <begin position="150"/>
        <end position="247"/>
    </location>
</feature>
<comment type="caution">
    <text evidence="5">The sequence shown here is derived from an EMBL/GenBank/DDBJ whole genome shotgun (WGS) entry which is preliminary data.</text>
</comment>
<dbReference type="SMART" id="SM00342">
    <property type="entry name" value="HTH_ARAC"/>
    <property type="match status" value="1"/>
</dbReference>
<organism evidence="5 6">
    <name type="scientific">Streptomyces hebeiensis</name>
    <dbReference type="NCBI Taxonomy" id="229486"/>
    <lineage>
        <taxon>Bacteria</taxon>
        <taxon>Bacillati</taxon>
        <taxon>Actinomycetota</taxon>
        <taxon>Actinomycetes</taxon>
        <taxon>Kitasatosporales</taxon>
        <taxon>Streptomycetaceae</taxon>
        <taxon>Streptomyces</taxon>
    </lineage>
</organism>
<dbReference type="Gene3D" id="1.10.10.60">
    <property type="entry name" value="Homeodomain-like"/>
    <property type="match status" value="1"/>
</dbReference>
<evidence type="ECO:0000256" key="3">
    <source>
        <dbReference type="ARBA" id="ARBA00023163"/>
    </source>
</evidence>
<dbReference type="Pfam" id="PF20240">
    <property type="entry name" value="DUF6597"/>
    <property type="match status" value="1"/>
</dbReference>
<evidence type="ECO:0000313" key="5">
    <source>
        <dbReference type="EMBL" id="GAA1161610.1"/>
    </source>
</evidence>
<evidence type="ECO:0000256" key="2">
    <source>
        <dbReference type="ARBA" id="ARBA00023125"/>
    </source>
</evidence>
<protein>
    <submittedName>
        <fullName evidence="5">Helix-turn-helix transcriptional regulator</fullName>
    </submittedName>
</protein>
<dbReference type="EMBL" id="BAAAKV010000012">
    <property type="protein sequence ID" value="GAA1161610.1"/>
    <property type="molecule type" value="Genomic_DNA"/>
</dbReference>
<keyword evidence="2" id="KW-0238">DNA-binding</keyword>